<dbReference type="SUPFAM" id="SSF49695">
    <property type="entry name" value="gamma-Crystallin-like"/>
    <property type="match status" value="1"/>
</dbReference>
<protein>
    <submittedName>
        <fullName evidence="6">Gamma-crystallin M1-like</fullName>
    </submittedName>
</protein>
<dbReference type="FunFam" id="2.60.20.10:FF:000003">
    <property type="entry name" value="Crystallin gamma S"/>
    <property type="match status" value="1"/>
</dbReference>
<keyword evidence="4" id="KW-0677">Repeat</keyword>
<dbReference type="KEGG" id="hcq:109519968"/>
<evidence type="ECO:0000313" key="7">
    <source>
        <dbReference type="Proteomes" id="UP000264820"/>
    </source>
</evidence>
<evidence type="ECO:0000259" key="5">
    <source>
        <dbReference type="PROSITE" id="PS50915"/>
    </source>
</evidence>
<proteinExistence type="inferred from homology"/>
<dbReference type="PROSITE" id="PS50915">
    <property type="entry name" value="CRYSTALLIN_BETA_GAMMA"/>
    <property type="match status" value="3"/>
</dbReference>
<dbReference type="GeneTree" id="ENSGT00940000163148"/>
<dbReference type="PANTHER" id="PTHR11818:SF139">
    <property type="entry name" value="CRYSTALLIN, GAMMA M1-RELATED"/>
    <property type="match status" value="1"/>
</dbReference>
<dbReference type="RefSeq" id="XP_019732417.1">
    <property type="nucleotide sequence ID" value="XM_019876858.1"/>
</dbReference>
<dbReference type="FunFam" id="2.60.20.10:FF:000001">
    <property type="entry name" value="Crystallin gamma S"/>
    <property type="match status" value="1"/>
</dbReference>
<feature type="domain" description="Beta/gamma crystallin 'Greek key'" evidence="5">
    <location>
        <begin position="2"/>
        <end position="40"/>
    </location>
</feature>
<keyword evidence="3" id="KW-0273">Eye lens protein</keyword>
<dbReference type="Gene3D" id="2.60.20.10">
    <property type="entry name" value="Crystallins"/>
    <property type="match status" value="2"/>
</dbReference>
<dbReference type="Proteomes" id="UP000264820">
    <property type="component" value="Unplaced"/>
</dbReference>
<organism evidence="6 7">
    <name type="scientific">Hippocampus comes</name>
    <name type="common">Tiger tail seahorse</name>
    <dbReference type="NCBI Taxonomy" id="109280"/>
    <lineage>
        <taxon>Eukaryota</taxon>
        <taxon>Metazoa</taxon>
        <taxon>Chordata</taxon>
        <taxon>Craniata</taxon>
        <taxon>Vertebrata</taxon>
        <taxon>Euteleostomi</taxon>
        <taxon>Actinopterygii</taxon>
        <taxon>Neopterygii</taxon>
        <taxon>Teleostei</taxon>
        <taxon>Neoteleostei</taxon>
        <taxon>Acanthomorphata</taxon>
        <taxon>Syngnathiaria</taxon>
        <taxon>Syngnathiformes</taxon>
        <taxon>Syngnathoidei</taxon>
        <taxon>Syngnathidae</taxon>
        <taxon>Hippocampus</taxon>
    </lineage>
</organism>
<comment type="similarity">
    <text evidence="2">Belongs to the beta/gamma-crystallin family.</text>
</comment>
<keyword evidence="7" id="KW-1185">Reference proteome</keyword>
<dbReference type="OrthoDB" id="8407241at2759"/>
<accession>A0A3Q3DIU0</accession>
<dbReference type="AlphaFoldDB" id="A0A3Q3DIU0"/>
<comment type="function">
    <text evidence="1">Crystallins are the dominant structural components of the vertebrate eye lens.</text>
</comment>
<dbReference type="GO" id="GO:0007601">
    <property type="term" value="P:visual perception"/>
    <property type="evidence" value="ECO:0007669"/>
    <property type="project" value="TreeGrafter"/>
</dbReference>
<dbReference type="PRINTS" id="PR01367">
    <property type="entry name" value="BGCRYSTALLIN"/>
</dbReference>
<dbReference type="GeneID" id="109519968"/>
<evidence type="ECO:0000256" key="2">
    <source>
        <dbReference type="ARBA" id="ARBA00009646"/>
    </source>
</evidence>
<feature type="domain" description="Beta/gamma crystallin 'Greek key'" evidence="5">
    <location>
        <begin position="41"/>
        <end position="86"/>
    </location>
</feature>
<dbReference type="GO" id="GO:0002088">
    <property type="term" value="P:lens development in camera-type eye"/>
    <property type="evidence" value="ECO:0007669"/>
    <property type="project" value="TreeGrafter"/>
</dbReference>
<evidence type="ECO:0000313" key="6">
    <source>
        <dbReference type="Ensembl" id="ENSHCOP00000013340.1"/>
    </source>
</evidence>
<dbReference type="InterPro" id="IPR011024">
    <property type="entry name" value="G_crystallin-like"/>
</dbReference>
<dbReference type="Pfam" id="PF00030">
    <property type="entry name" value="Crystall"/>
    <property type="match status" value="2"/>
</dbReference>
<dbReference type="Ensembl" id="ENSHCOT00000020665.1">
    <property type="protein sequence ID" value="ENSHCOP00000013340.1"/>
    <property type="gene ID" value="ENSHCOG00000016460.1"/>
</dbReference>
<feature type="domain" description="Beta/gamma crystallin 'Greek key'" evidence="5">
    <location>
        <begin position="133"/>
        <end position="170"/>
    </location>
</feature>
<sequence length="178" mass="20888">MGKIILFEEKNLQGRSYECLNDCPELTTVLGRCQSCRVESGCFMVYERSNFLGNQLFLKRGEYQDLQRMTTLGVTLDSIRSCRMIPLHRGQFKIKIFERENLTGQSNELQEDCENIMERLRMNDILSCQVLEGHWLLFEQPHFRGRMIYVKPGEHRSLKEMGLSGIRIISLRRITDMC</sequence>
<dbReference type="PANTHER" id="PTHR11818">
    <property type="entry name" value="BETA/GAMMA CRYSTALLIN"/>
    <property type="match status" value="1"/>
</dbReference>
<evidence type="ECO:0000256" key="3">
    <source>
        <dbReference type="ARBA" id="ARBA00022613"/>
    </source>
</evidence>
<dbReference type="GO" id="GO:0005212">
    <property type="term" value="F:structural constituent of eye lens"/>
    <property type="evidence" value="ECO:0007669"/>
    <property type="project" value="UniProtKB-KW"/>
</dbReference>
<reference evidence="6" key="1">
    <citation type="submission" date="2025-08" db="UniProtKB">
        <authorList>
            <consortium name="Ensembl"/>
        </authorList>
    </citation>
    <scope>IDENTIFICATION</scope>
</reference>
<reference evidence="6" key="2">
    <citation type="submission" date="2025-09" db="UniProtKB">
        <authorList>
            <consortium name="Ensembl"/>
        </authorList>
    </citation>
    <scope>IDENTIFICATION</scope>
</reference>
<dbReference type="SMART" id="SM00247">
    <property type="entry name" value="XTALbg"/>
    <property type="match status" value="2"/>
</dbReference>
<evidence type="ECO:0000256" key="4">
    <source>
        <dbReference type="ARBA" id="ARBA00022737"/>
    </source>
</evidence>
<dbReference type="InterPro" id="IPR001064">
    <property type="entry name" value="Beta/gamma_crystallin"/>
</dbReference>
<name>A0A3Q3DIU0_HIPCM</name>
<evidence type="ECO:0000256" key="1">
    <source>
        <dbReference type="ARBA" id="ARBA00003689"/>
    </source>
</evidence>
<dbReference type="InterPro" id="IPR050252">
    <property type="entry name" value="Beta/Gamma-Crystallin"/>
</dbReference>